<feature type="domain" description="DUF218" evidence="2">
    <location>
        <begin position="81"/>
        <end position="246"/>
    </location>
</feature>
<reference evidence="4" key="1">
    <citation type="journal article" date="2019" name="Int. J. Syst. Evol. Microbiol.">
        <title>The Global Catalogue of Microorganisms (GCM) 10K type strain sequencing project: providing services to taxonomists for standard genome sequencing and annotation.</title>
        <authorList>
            <consortium name="The Broad Institute Genomics Platform"/>
            <consortium name="The Broad Institute Genome Sequencing Center for Infectious Disease"/>
            <person name="Wu L."/>
            <person name="Ma J."/>
        </authorList>
    </citation>
    <scope>NUCLEOTIDE SEQUENCE [LARGE SCALE GENOMIC DNA]</scope>
    <source>
        <strain evidence="4">KCTC 42282</strain>
    </source>
</reference>
<evidence type="ECO:0000313" key="4">
    <source>
        <dbReference type="Proteomes" id="UP001595704"/>
    </source>
</evidence>
<dbReference type="EMBL" id="JBHRYC010000050">
    <property type="protein sequence ID" value="MFC3637773.1"/>
    <property type="molecule type" value="Genomic_DNA"/>
</dbReference>
<dbReference type="InterPro" id="IPR014729">
    <property type="entry name" value="Rossmann-like_a/b/a_fold"/>
</dbReference>
<dbReference type="PANTHER" id="PTHR30336:SF4">
    <property type="entry name" value="ENVELOPE BIOGENESIS FACTOR ELYC"/>
    <property type="match status" value="1"/>
</dbReference>
<dbReference type="CDD" id="cd06259">
    <property type="entry name" value="YdcF-like"/>
    <property type="match status" value="1"/>
</dbReference>
<dbReference type="Proteomes" id="UP001595704">
    <property type="component" value="Unassembled WGS sequence"/>
</dbReference>
<feature type="transmembrane region" description="Helical" evidence="1">
    <location>
        <begin position="9"/>
        <end position="31"/>
    </location>
</feature>
<keyword evidence="1" id="KW-0812">Transmembrane</keyword>
<dbReference type="PANTHER" id="PTHR30336">
    <property type="entry name" value="INNER MEMBRANE PROTEIN, PROBABLE PERMEASE"/>
    <property type="match status" value="1"/>
</dbReference>
<dbReference type="Gene3D" id="3.40.50.620">
    <property type="entry name" value="HUPs"/>
    <property type="match status" value="1"/>
</dbReference>
<name>A0ABV7UGV5_9HYPH</name>
<evidence type="ECO:0000259" key="2">
    <source>
        <dbReference type="Pfam" id="PF02698"/>
    </source>
</evidence>
<dbReference type="InterPro" id="IPR051599">
    <property type="entry name" value="Cell_Envelope_Assoc"/>
</dbReference>
<accession>A0ABV7UGV5</accession>
<organism evidence="3 4">
    <name type="scientific">Camelimonas fluminis</name>
    <dbReference type="NCBI Taxonomy" id="1576911"/>
    <lineage>
        <taxon>Bacteria</taxon>
        <taxon>Pseudomonadati</taxon>
        <taxon>Pseudomonadota</taxon>
        <taxon>Alphaproteobacteria</taxon>
        <taxon>Hyphomicrobiales</taxon>
        <taxon>Chelatococcaceae</taxon>
        <taxon>Camelimonas</taxon>
    </lineage>
</organism>
<keyword evidence="4" id="KW-1185">Reference proteome</keyword>
<keyword evidence="1" id="KW-1133">Transmembrane helix</keyword>
<feature type="transmembrane region" description="Helical" evidence="1">
    <location>
        <begin position="37"/>
        <end position="55"/>
    </location>
</feature>
<sequence length="271" mass="29746">MFFPVSKILWFFATPSNLLITLSVIGVALLLLGWRRAGLTVSLVAVTGLVIFAASPAPRLLMRALENHYPPVAMNDPGRVDGIIVLGGSAHLRRGQIKLNDAAARLTTAVTLARRYPEARVVFSGGDGRLIQLDRGAGEVDAVRLLLSQMGLEGDRVIFEDRSRNTRENASFTRALVTPKRGERWLLVTSAFHMPRSAGVFQHEGFYVTPYPVDYYTRNEATDFLPFHSFSSGLRLADLAVREWLGLTVYWLAGYTSTLLPDASAASGKSP</sequence>
<dbReference type="RefSeq" id="WP_191317783.1">
    <property type="nucleotide sequence ID" value="NZ_BNCG01000001.1"/>
</dbReference>
<evidence type="ECO:0000313" key="3">
    <source>
        <dbReference type="EMBL" id="MFC3637773.1"/>
    </source>
</evidence>
<protein>
    <submittedName>
        <fullName evidence="3">YdcF family protein</fullName>
    </submittedName>
</protein>
<keyword evidence="1" id="KW-0472">Membrane</keyword>
<dbReference type="InterPro" id="IPR003848">
    <property type="entry name" value="DUF218"/>
</dbReference>
<proteinExistence type="predicted"/>
<dbReference type="Pfam" id="PF02698">
    <property type="entry name" value="DUF218"/>
    <property type="match status" value="1"/>
</dbReference>
<comment type="caution">
    <text evidence="3">The sequence shown here is derived from an EMBL/GenBank/DDBJ whole genome shotgun (WGS) entry which is preliminary data.</text>
</comment>
<evidence type="ECO:0000256" key="1">
    <source>
        <dbReference type="SAM" id="Phobius"/>
    </source>
</evidence>
<gene>
    <name evidence="3" type="ORF">ACFONL_10360</name>
</gene>